<evidence type="ECO:0000313" key="4">
    <source>
        <dbReference type="Proteomes" id="UP000307702"/>
    </source>
</evidence>
<comment type="caution">
    <text evidence="3">The sequence shown here is derived from an EMBL/GenBank/DDBJ whole genome shotgun (WGS) entry which is preliminary data.</text>
</comment>
<evidence type="ECO:0000259" key="2">
    <source>
        <dbReference type="Pfam" id="PF17680"/>
    </source>
</evidence>
<dbReference type="EMBL" id="SZVP01000015">
    <property type="protein sequence ID" value="TMM43118.1"/>
    <property type="molecule type" value="Genomic_DNA"/>
</dbReference>
<gene>
    <name evidence="3" type="ORF">FCS21_13385</name>
</gene>
<sequence>MKLPLICLLILSATVIGCGAVNEKESVESFSKNVSADEHFEHQLSDLLEQLIRVEQFSYQEKSIAFTTLVWIETLTLTNSERAYTLLGHQISSSLKTALVQRGGKVVEHKSAQAISMADNASYYLTRKLSELSQEVDVSYVLAGTMLEMKGGVEVNIEVIDVNSHSVVSSARTFIGNEYLPRLNSTFVKEGKIYRRQL</sequence>
<dbReference type="RefSeq" id="WP_138624053.1">
    <property type="nucleotide sequence ID" value="NZ_SZVP01000015.1"/>
</dbReference>
<dbReference type="PIRSF" id="PIRSF028688">
    <property type="entry name" value="UCP_imp_028688"/>
    <property type="match status" value="1"/>
</dbReference>
<dbReference type="InterPro" id="IPR014549">
    <property type="entry name" value="FlgO"/>
</dbReference>
<dbReference type="Pfam" id="PF17680">
    <property type="entry name" value="FlgO"/>
    <property type="match status" value="1"/>
</dbReference>
<keyword evidence="1" id="KW-0732">Signal</keyword>
<dbReference type="AlphaFoldDB" id="A0A8H2JK59"/>
<dbReference type="OrthoDB" id="5296088at2"/>
<organism evidence="3 4">
    <name type="scientific">Colwellia ponticola</name>
    <dbReference type="NCBI Taxonomy" id="2304625"/>
    <lineage>
        <taxon>Bacteria</taxon>
        <taxon>Pseudomonadati</taxon>
        <taxon>Pseudomonadota</taxon>
        <taxon>Gammaproteobacteria</taxon>
        <taxon>Alteromonadales</taxon>
        <taxon>Colwelliaceae</taxon>
        <taxon>Colwellia</taxon>
    </lineage>
</organism>
<feature type="signal peptide" evidence="1">
    <location>
        <begin position="1"/>
        <end position="20"/>
    </location>
</feature>
<protein>
    <recommendedName>
        <fullName evidence="2">FlgO domain-containing protein</fullName>
    </recommendedName>
</protein>
<name>A0A8H2JK59_9GAMM</name>
<evidence type="ECO:0000256" key="1">
    <source>
        <dbReference type="SAM" id="SignalP"/>
    </source>
</evidence>
<dbReference type="InterPro" id="IPR041215">
    <property type="entry name" value="FlgO_dom"/>
</dbReference>
<reference evidence="3 4" key="1">
    <citation type="submission" date="2019-05" db="EMBL/GenBank/DDBJ databases">
        <title>Colwellia ponticola sp. nov., isolated from seawater.</title>
        <authorList>
            <person name="Yoon J.-H."/>
        </authorList>
    </citation>
    <scope>NUCLEOTIDE SEQUENCE [LARGE SCALE GENOMIC DNA]</scope>
    <source>
        <strain evidence="3 4">OISW-25</strain>
    </source>
</reference>
<dbReference type="Proteomes" id="UP000307702">
    <property type="component" value="Unassembled WGS sequence"/>
</dbReference>
<accession>A0A8H2JK59</accession>
<keyword evidence="4" id="KW-1185">Reference proteome</keyword>
<dbReference type="PROSITE" id="PS51257">
    <property type="entry name" value="PROKAR_LIPOPROTEIN"/>
    <property type="match status" value="1"/>
</dbReference>
<evidence type="ECO:0000313" key="3">
    <source>
        <dbReference type="EMBL" id="TMM43118.1"/>
    </source>
</evidence>
<feature type="chain" id="PRO_5034970874" description="FlgO domain-containing protein" evidence="1">
    <location>
        <begin position="21"/>
        <end position="198"/>
    </location>
</feature>
<feature type="domain" description="FlgO" evidence="2">
    <location>
        <begin position="46"/>
        <end position="177"/>
    </location>
</feature>
<proteinExistence type="predicted"/>